<sequence length="258" mass="28053">MSGGYRDSVLSKDSPGERGRLGSIQSSVDGFTTGILDSLGVDKDWDCLELGAGAGSIADWLAERCPEGRVVAVDIDTRYLAPDRYEVVKADITDADFSPGRFDLVHARFTLCHLPERDDVVRRAASWLKPGGWLVVTDPYQLPGETSPFPVMTRIMDAYREVMAGHGADLTWARGLPSLLAGAGLESIDFTGRLACMGNLERDRWRPLIDQAAPGLLASGKVTQADLDEFHTLLTDPTFIDIPQFTLAAWGRAITTNA</sequence>
<evidence type="ECO:0000313" key="4">
    <source>
        <dbReference type="Proteomes" id="UP000199651"/>
    </source>
</evidence>
<name>A0A1H0NA37_9PSEU</name>
<dbReference type="PANTHER" id="PTHR43591">
    <property type="entry name" value="METHYLTRANSFERASE"/>
    <property type="match status" value="1"/>
</dbReference>
<dbReference type="InterPro" id="IPR029063">
    <property type="entry name" value="SAM-dependent_MTases_sf"/>
</dbReference>
<feature type="domain" description="Methyltransferase type 11" evidence="2">
    <location>
        <begin position="48"/>
        <end position="136"/>
    </location>
</feature>
<keyword evidence="3" id="KW-0489">Methyltransferase</keyword>
<dbReference type="EMBL" id="FNJB01000005">
    <property type="protein sequence ID" value="SDO89531.1"/>
    <property type="molecule type" value="Genomic_DNA"/>
</dbReference>
<dbReference type="InterPro" id="IPR013216">
    <property type="entry name" value="Methyltransf_11"/>
</dbReference>
<gene>
    <name evidence="3" type="ORF">SAMN05192558_105270</name>
</gene>
<dbReference type="Gene3D" id="3.40.50.150">
    <property type="entry name" value="Vaccinia Virus protein VP39"/>
    <property type="match status" value="1"/>
</dbReference>
<feature type="region of interest" description="Disordered" evidence="1">
    <location>
        <begin position="1"/>
        <end position="24"/>
    </location>
</feature>
<accession>A0A1H0NA37</accession>
<proteinExistence type="predicted"/>
<dbReference type="SUPFAM" id="SSF53335">
    <property type="entry name" value="S-adenosyl-L-methionine-dependent methyltransferases"/>
    <property type="match status" value="1"/>
</dbReference>
<reference evidence="4" key="1">
    <citation type="submission" date="2016-10" db="EMBL/GenBank/DDBJ databases">
        <authorList>
            <person name="Varghese N."/>
            <person name="Submissions S."/>
        </authorList>
    </citation>
    <scope>NUCLEOTIDE SEQUENCE [LARGE SCALE GENOMIC DNA]</scope>
    <source>
        <strain evidence="4">IBRC-M 10655</strain>
    </source>
</reference>
<dbReference type="AlphaFoldDB" id="A0A1H0NA37"/>
<dbReference type="CDD" id="cd02440">
    <property type="entry name" value="AdoMet_MTases"/>
    <property type="match status" value="1"/>
</dbReference>
<dbReference type="RefSeq" id="WP_228769893.1">
    <property type="nucleotide sequence ID" value="NZ_FNDV01000002.1"/>
</dbReference>
<keyword evidence="4" id="KW-1185">Reference proteome</keyword>
<keyword evidence="3" id="KW-0808">Transferase</keyword>
<dbReference type="Proteomes" id="UP000199651">
    <property type="component" value="Unassembled WGS sequence"/>
</dbReference>
<dbReference type="GO" id="GO:0008757">
    <property type="term" value="F:S-adenosylmethionine-dependent methyltransferase activity"/>
    <property type="evidence" value="ECO:0007669"/>
    <property type="project" value="InterPro"/>
</dbReference>
<dbReference type="GO" id="GO:0032259">
    <property type="term" value="P:methylation"/>
    <property type="evidence" value="ECO:0007669"/>
    <property type="project" value="UniProtKB-KW"/>
</dbReference>
<dbReference type="STRING" id="504798.SAMN05421871_102320"/>
<dbReference type="Pfam" id="PF08241">
    <property type="entry name" value="Methyltransf_11"/>
    <property type="match status" value="1"/>
</dbReference>
<evidence type="ECO:0000259" key="2">
    <source>
        <dbReference type="Pfam" id="PF08241"/>
    </source>
</evidence>
<protein>
    <submittedName>
        <fullName evidence="3">Methyltransferase domain-containing protein</fullName>
    </submittedName>
</protein>
<evidence type="ECO:0000313" key="3">
    <source>
        <dbReference type="EMBL" id="SDO89531.1"/>
    </source>
</evidence>
<organism evidence="3 4">
    <name type="scientific">Actinokineospora alba</name>
    <dbReference type="NCBI Taxonomy" id="504798"/>
    <lineage>
        <taxon>Bacteria</taxon>
        <taxon>Bacillati</taxon>
        <taxon>Actinomycetota</taxon>
        <taxon>Actinomycetes</taxon>
        <taxon>Pseudonocardiales</taxon>
        <taxon>Pseudonocardiaceae</taxon>
        <taxon>Actinokineospora</taxon>
    </lineage>
</organism>
<evidence type="ECO:0000256" key="1">
    <source>
        <dbReference type="SAM" id="MobiDB-lite"/>
    </source>
</evidence>